<evidence type="ECO:0000313" key="2">
    <source>
        <dbReference type="EMBL" id="TDD37087.1"/>
    </source>
</evidence>
<reference evidence="2 3" key="1">
    <citation type="submission" date="2019-03" db="EMBL/GenBank/DDBJ databases">
        <title>Draft genome sequences of novel Actinobacteria.</title>
        <authorList>
            <person name="Sahin N."/>
            <person name="Ay H."/>
            <person name="Saygin H."/>
        </authorList>
    </citation>
    <scope>NUCLEOTIDE SEQUENCE [LARGE SCALE GENOMIC DNA]</scope>
    <source>
        <strain evidence="2 3">7K502</strain>
    </source>
</reference>
<proteinExistence type="predicted"/>
<dbReference type="InterPro" id="IPR000089">
    <property type="entry name" value="Biotin_lipoyl"/>
</dbReference>
<feature type="domain" description="Lipoyl-binding" evidence="1">
    <location>
        <begin position="1"/>
        <end position="76"/>
    </location>
</feature>
<keyword evidence="3" id="KW-1185">Reference proteome</keyword>
<sequence>MAEFRMPSLGADMEQGTLVEWLVQPGDAVRKGDVVAAVDTEKATIEVECFDTGVVDRLLVEPGQRVPVGTPLAIISPGAQGAP</sequence>
<dbReference type="InterPro" id="IPR045257">
    <property type="entry name" value="E2/Pdx1"/>
</dbReference>
<evidence type="ECO:0000259" key="1">
    <source>
        <dbReference type="PROSITE" id="PS50968"/>
    </source>
</evidence>
<dbReference type="GO" id="GO:0006086">
    <property type="term" value="P:pyruvate decarboxylation to acetyl-CoA"/>
    <property type="evidence" value="ECO:0007669"/>
    <property type="project" value="InterPro"/>
</dbReference>
<evidence type="ECO:0000313" key="3">
    <source>
        <dbReference type="Proteomes" id="UP000294947"/>
    </source>
</evidence>
<dbReference type="GO" id="GO:0045254">
    <property type="term" value="C:pyruvate dehydrogenase complex"/>
    <property type="evidence" value="ECO:0007669"/>
    <property type="project" value="InterPro"/>
</dbReference>
<dbReference type="Proteomes" id="UP000294947">
    <property type="component" value="Unassembled WGS sequence"/>
</dbReference>
<dbReference type="PROSITE" id="PS50968">
    <property type="entry name" value="BIOTINYL_LIPOYL"/>
    <property type="match status" value="1"/>
</dbReference>
<gene>
    <name evidence="2" type="ORF">E1288_40990</name>
</gene>
<accession>A0A4V2YJ12</accession>
<dbReference type="CDD" id="cd06849">
    <property type="entry name" value="lipoyl_domain"/>
    <property type="match status" value="1"/>
</dbReference>
<organism evidence="2 3">
    <name type="scientific">Saccharopolyspora elongata</name>
    <dbReference type="NCBI Taxonomy" id="2530387"/>
    <lineage>
        <taxon>Bacteria</taxon>
        <taxon>Bacillati</taxon>
        <taxon>Actinomycetota</taxon>
        <taxon>Actinomycetes</taxon>
        <taxon>Pseudonocardiales</taxon>
        <taxon>Pseudonocardiaceae</taxon>
        <taxon>Saccharopolyspora</taxon>
    </lineage>
</organism>
<dbReference type="AlphaFoldDB" id="A0A4V2YJ12"/>
<dbReference type="Pfam" id="PF00364">
    <property type="entry name" value="Biotin_lipoyl"/>
    <property type="match status" value="1"/>
</dbReference>
<dbReference type="RefSeq" id="WP_235884162.1">
    <property type="nucleotide sequence ID" value="NZ_SMKW01000100.1"/>
</dbReference>
<dbReference type="PANTHER" id="PTHR23151">
    <property type="entry name" value="DIHYDROLIPOAMIDE ACETYL/SUCCINYL-TRANSFERASE-RELATED"/>
    <property type="match status" value="1"/>
</dbReference>
<dbReference type="Gene3D" id="2.40.50.100">
    <property type="match status" value="1"/>
</dbReference>
<dbReference type="PANTHER" id="PTHR23151:SF90">
    <property type="entry name" value="DIHYDROLIPOYLLYSINE-RESIDUE ACETYLTRANSFERASE COMPONENT OF PYRUVATE DEHYDROGENASE COMPLEX, MITOCHONDRIAL-RELATED"/>
    <property type="match status" value="1"/>
</dbReference>
<dbReference type="InterPro" id="IPR011053">
    <property type="entry name" value="Single_hybrid_motif"/>
</dbReference>
<dbReference type="SUPFAM" id="SSF51230">
    <property type="entry name" value="Single hybrid motif"/>
    <property type="match status" value="1"/>
</dbReference>
<name>A0A4V2YJ12_9PSEU</name>
<dbReference type="EMBL" id="SMKW01000100">
    <property type="protein sequence ID" value="TDD37087.1"/>
    <property type="molecule type" value="Genomic_DNA"/>
</dbReference>
<protein>
    <submittedName>
        <fullName evidence="2">2-oxo acid dehydrogenase subunit E2</fullName>
    </submittedName>
</protein>
<feature type="non-terminal residue" evidence="2">
    <location>
        <position position="83"/>
    </location>
</feature>
<comment type="caution">
    <text evidence="2">The sequence shown here is derived from an EMBL/GenBank/DDBJ whole genome shotgun (WGS) entry which is preliminary data.</text>
</comment>